<name>A0A815VAC5_9BILA</name>
<accession>A0A815VAC5</accession>
<sequence length="153" mass="16974">MLYPLLENLPNLEIFHCGEIGTPSGGGPLKTARLTLKELHLATYDTLLPTGRAHSMMSPGEMVALVAFLPNLVHASLRVINFGNLEDALGHLNTVLSQCKNLKTFDLHITYHTPRSFLPSINVMKEDLHLITRAMLQVSLILIYQSLSFLLCP</sequence>
<evidence type="ECO:0000313" key="1">
    <source>
        <dbReference type="EMBL" id="CAF1526611.1"/>
    </source>
</evidence>
<dbReference type="AlphaFoldDB" id="A0A815VAC5"/>
<gene>
    <name evidence="1" type="ORF">ZHD862_LOCUS38581</name>
</gene>
<organism evidence="1 2">
    <name type="scientific">Rotaria sordida</name>
    <dbReference type="NCBI Taxonomy" id="392033"/>
    <lineage>
        <taxon>Eukaryota</taxon>
        <taxon>Metazoa</taxon>
        <taxon>Spiralia</taxon>
        <taxon>Gnathifera</taxon>
        <taxon>Rotifera</taxon>
        <taxon>Eurotatoria</taxon>
        <taxon>Bdelloidea</taxon>
        <taxon>Philodinida</taxon>
        <taxon>Philodinidae</taxon>
        <taxon>Rotaria</taxon>
    </lineage>
</organism>
<reference evidence="1" key="1">
    <citation type="submission" date="2021-02" db="EMBL/GenBank/DDBJ databases">
        <authorList>
            <person name="Nowell W R."/>
        </authorList>
    </citation>
    <scope>NUCLEOTIDE SEQUENCE</scope>
</reference>
<comment type="caution">
    <text evidence="1">The sequence shown here is derived from an EMBL/GenBank/DDBJ whole genome shotgun (WGS) entry which is preliminary data.</text>
</comment>
<proteinExistence type="predicted"/>
<protein>
    <submittedName>
        <fullName evidence="1">Uncharacterized protein</fullName>
    </submittedName>
</protein>
<dbReference type="EMBL" id="CAJNOT010009705">
    <property type="protein sequence ID" value="CAF1526611.1"/>
    <property type="molecule type" value="Genomic_DNA"/>
</dbReference>
<dbReference type="Proteomes" id="UP000663864">
    <property type="component" value="Unassembled WGS sequence"/>
</dbReference>
<evidence type="ECO:0000313" key="2">
    <source>
        <dbReference type="Proteomes" id="UP000663864"/>
    </source>
</evidence>